<dbReference type="SUPFAM" id="SSF56327">
    <property type="entry name" value="LDH C-terminal domain-like"/>
    <property type="match status" value="1"/>
</dbReference>
<evidence type="ECO:0000313" key="3">
    <source>
        <dbReference type="Proteomes" id="UP000325440"/>
    </source>
</evidence>
<dbReference type="EMBL" id="CABPRJ010000006">
    <property type="protein sequence ID" value="VVC24896.1"/>
    <property type="molecule type" value="Genomic_DNA"/>
</dbReference>
<dbReference type="Proteomes" id="UP000325440">
    <property type="component" value="Unassembled WGS sequence"/>
</dbReference>
<sequence length="497" mass="56281">MTCTYYIAGVPSCVNFGHGKLVAEKLSRSLPNFSYKIIVKTEEKYQDWLRNFCHEQKWKIDRNPLTWKCISKRPNGACILIGGIDEFFEYLTEYYNVDTRLSKQIKKYIALDNQQRLPLMMTEQIPVQRSEPRKVCITGADYPSTCYLIMELLQLKPLHTEGGITIRLHHKDVNKYGDLMKIKNEINIGEFNDRGHDAVVLVNSIEVGLLKCDLLIVVGDANKEENEPHHTWMNRNYGAMKSLASILNRHCPEYCKVLLTGMELLCFNLSVLAEYAHGVYLYNFVGVTGHHGMGTLPAISRASGVPIPELHCPPVWGFVGSNKYIDVNNVVYHCDSGATTTMVPNTRTPSKNHKYLRNVLLLSTGVADTVDDDGSCNQYTQITRHYPLSCLPEVRAAVRLISEWFDNEDNDRVTISAAVFSDGTFGLPFGMFMSQPVCIENGEWKPNFDFPDPVGNIISDIVSNVTEILIEFNLRKRFTTNWKESMSQIISDNNGGL</sequence>
<name>A0A5E4M258_9HEMI</name>
<evidence type="ECO:0000256" key="1">
    <source>
        <dbReference type="ARBA" id="ARBA00023002"/>
    </source>
</evidence>
<dbReference type="InterPro" id="IPR010945">
    <property type="entry name" value="Malate_DH_type2"/>
</dbReference>
<dbReference type="InterPro" id="IPR015955">
    <property type="entry name" value="Lactate_DH/Glyco_Ohase_4_C"/>
</dbReference>
<dbReference type="GO" id="GO:0006108">
    <property type="term" value="P:malate metabolic process"/>
    <property type="evidence" value="ECO:0007669"/>
    <property type="project" value="InterPro"/>
</dbReference>
<dbReference type="OrthoDB" id="1510206at2759"/>
<keyword evidence="2" id="KW-0378">Hydrolase</keyword>
<keyword evidence="1" id="KW-0560">Oxidoreductase</keyword>
<accession>A0A5E4M258</accession>
<dbReference type="Gene3D" id="3.90.110.10">
    <property type="entry name" value="Lactate dehydrogenase/glycoside hydrolase, family 4, C-terminal"/>
    <property type="match status" value="1"/>
</dbReference>
<protein>
    <submittedName>
        <fullName evidence="2">Lactate dehydrogenase/glycoside hydrolase, family 4, C-terminal</fullName>
    </submittedName>
</protein>
<organism evidence="2 3">
    <name type="scientific">Cinara cedri</name>
    <dbReference type="NCBI Taxonomy" id="506608"/>
    <lineage>
        <taxon>Eukaryota</taxon>
        <taxon>Metazoa</taxon>
        <taxon>Ecdysozoa</taxon>
        <taxon>Arthropoda</taxon>
        <taxon>Hexapoda</taxon>
        <taxon>Insecta</taxon>
        <taxon>Pterygota</taxon>
        <taxon>Neoptera</taxon>
        <taxon>Paraneoptera</taxon>
        <taxon>Hemiptera</taxon>
        <taxon>Sternorrhyncha</taxon>
        <taxon>Aphidomorpha</taxon>
        <taxon>Aphidoidea</taxon>
        <taxon>Aphididae</taxon>
        <taxon>Lachninae</taxon>
        <taxon>Cinara</taxon>
    </lineage>
</organism>
<dbReference type="Gene3D" id="3.40.50.720">
    <property type="entry name" value="NAD(P)-binding Rossmann-like Domain"/>
    <property type="match status" value="1"/>
</dbReference>
<dbReference type="GO" id="GO:0016615">
    <property type="term" value="F:malate dehydrogenase activity"/>
    <property type="evidence" value="ECO:0007669"/>
    <property type="project" value="InterPro"/>
</dbReference>
<proteinExistence type="predicted"/>
<gene>
    <name evidence="2" type="ORF">CINCED_3A013692</name>
</gene>
<dbReference type="GO" id="GO:0016787">
    <property type="term" value="F:hydrolase activity"/>
    <property type="evidence" value="ECO:0007669"/>
    <property type="project" value="UniProtKB-KW"/>
</dbReference>
<reference evidence="2 3" key="1">
    <citation type="submission" date="2019-08" db="EMBL/GenBank/DDBJ databases">
        <authorList>
            <person name="Alioto T."/>
            <person name="Alioto T."/>
            <person name="Gomez Garrido J."/>
        </authorList>
    </citation>
    <scope>NUCLEOTIDE SEQUENCE [LARGE SCALE GENOMIC DNA]</scope>
</reference>
<keyword evidence="3" id="KW-1185">Reference proteome</keyword>
<dbReference type="AlphaFoldDB" id="A0A5E4M258"/>
<evidence type="ECO:0000313" key="2">
    <source>
        <dbReference type="EMBL" id="VVC24896.1"/>
    </source>
</evidence>
<dbReference type="GO" id="GO:0016616">
    <property type="term" value="F:oxidoreductase activity, acting on the CH-OH group of donors, NAD or NADP as acceptor"/>
    <property type="evidence" value="ECO:0007669"/>
    <property type="project" value="InterPro"/>
</dbReference>
<dbReference type="PANTHER" id="PTHR23382">
    <property type="entry name" value="MALATE DEHYDROGENASE"/>
    <property type="match status" value="1"/>
</dbReference>